<dbReference type="Pfam" id="PF00642">
    <property type="entry name" value="zf-CCCH"/>
    <property type="match status" value="1"/>
</dbReference>
<protein>
    <submittedName>
        <fullName evidence="7">Nucleoporin AMO1</fullName>
    </submittedName>
</protein>
<dbReference type="PANTHER" id="PTHR21099:SF2">
    <property type="entry name" value="SI:CH211-113E8.11"/>
    <property type="match status" value="1"/>
</dbReference>
<evidence type="ECO:0000256" key="4">
    <source>
        <dbReference type="PROSITE-ProRule" id="PRU00723"/>
    </source>
</evidence>
<gene>
    <name evidence="7" type="ORF">C1H76_3094</name>
</gene>
<evidence type="ECO:0000256" key="1">
    <source>
        <dbReference type="ARBA" id="ARBA00022723"/>
    </source>
</evidence>
<feature type="compositionally biased region" description="Polar residues" evidence="5">
    <location>
        <begin position="387"/>
        <end position="470"/>
    </location>
</feature>
<feature type="compositionally biased region" description="Polar residues" evidence="5">
    <location>
        <begin position="38"/>
        <end position="47"/>
    </location>
</feature>
<dbReference type="Proteomes" id="UP000308133">
    <property type="component" value="Unassembled WGS sequence"/>
</dbReference>
<sequence length="627" mass="64934">MFGRGGGRGGGNGRVCEFFKQGRCRYGNDCKFEHPGAQSDNRFSALSNQGGGRGRANDGRDAQSLPYGLNKDIIVTDLKNERPIWPLSAYGPGKDAPRQLFGGFPIEQSPEEMRVLYYLAQANGQPQPAIQGEQQLSQQVADQIQKILNDPDGAIKYIIDGDNEHPNRRDIAKAGQVDGQKPGNPFSSGATTSAFGQPSTVGQSSFGKPANPFGGGAQKSAFGQPSQPGTSSAFGQPSQPGGTSAFGQPSQSGATSAFGQPSQVGGRSAFGQPSQPGATSAFGQPSQPGATSAFGQPSQPGATSAFGQPSQPGGTSAFGQPSQPGTTSAFGQPSQVGSTSAFGQPSQPGTSSAFGQPSQPGGTSAFGQPSQPGGGGAFGQPTGLGQSRSPFGQPAQPSNPFSSAQQTTSAFGQPSQPNSSSPFATATQQSSNTTGFGQPAQSPFATSAANQSKPSPFAQPAQTGNAVNPFSQASQQAASPSAQNAQQQTPSQPQANTSAVKSPLAPSHTHPTPQAGATGDTATPPLNTYAQHQGRELRSWYNRPVTYNDSEPYYSRTGNLNDPASLERIWHPDGPPPANPYTTESEQIYTKADNTLEAQYRSCAEQGRFEGGIPLLAPKREWIRFDI</sequence>
<dbReference type="PROSITE" id="PS50103">
    <property type="entry name" value="ZF_C3H1"/>
    <property type="match status" value="1"/>
</dbReference>
<keyword evidence="1 4" id="KW-0479">Metal-binding</keyword>
<dbReference type="InterPro" id="IPR036855">
    <property type="entry name" value="Znf_CCCH_sf"/>
</dbReference>
<organism evidence="7 8">
    <name type="scientific">Elsinoe australis</name>
    <dbReference type="NCBI Taxonomy" id="40998"/>
    <lineage>
        <taxon>Eukaryota</taxon>
        <taxon>Fungi</taxon>
        <taxon>Dikarya</taxon>
        <taxon>Ascomycota</taxon>
        <taxon>Pezizomycotina</taxon>
        <taxon>Dothideomycetes</taxon>
        <taxon>Dothideomycetidae</taxon>
        <taxon>Myriangiales</taxon>
        <taxon>Elsinoaceae</taxon>
        <taxon>Elsinoe</taxon>
    </lineage>
</organism>
<feature type="region of interest" description="Disordered" evidence="5">
    <location>
        <begin position="175"/>
        <end position="528"/>
    </location>
</feature>
<evidence type="ECO:0000313" key="8">
    <source>
        <dbReference type="Proteomes" id="UP000308133"/>
    </source>
</evidence>
<evidence type="ECO:0000256" key="3">
    <source>
        <dbReference type="ARBA" id="ARBA00022833"/>
    </source>
</evidence>
<dbReference type="AlphaFoldDB" id="A0A4U7B9R8"/>
<dbReference type="InterPro" id="IPR000571">
    <property type="entry name" value="Znf_CCCH"/>
</dbReference>
<dbReference type="GO" id="GO:0005634">
    <property type="term" value="C:nucleus"/>
    <property type="evidence" value="ECO:0007669"/>
    <property type="project" value="TreeGrafter"/>
</dbReference>
<feature type="zinc finger region" description="C3H1-type" evidence="4">
    <location>
        <begin position="10"/>
        <end position="37"/>
    </location>
</feature>
<evidence type="ECO:0000259" key="6">
    <source>
        <dbReference type="PROSITE" id="PS50103"/>
    </source>
</evidence>
<dbReference type="CDD" id="cd23954">
    <property type="entry name" value="AMO1_CTD"/>
    <property type="match status" value="1"/>
</dbReference>
<reference evidence="7 8" key="1">
    <citation type="submission" date="2018-02" db="EMBL/GenBank/DDBJ databases">
        <title>Draft genome sequences of Elsinoe sp., causing black scab on jojoba.</title>
        <authorList>
            <person name="Stodart B."/>
            <person name="Jeffress S."/>
            <person name="Ash G."/>
            <person name="Arun Chinnappa K."/>
        </authorList>
    </citation>
    <scope>NUCLEOTIDE SEQUENCE [LARGE SCALE GENOMIC DNA]</scope>
    <source>
        <strain evidence="7 8">Hillstone_2</strain>
    </source>
</reference>
<feature type="compositionally biased region" description="Polar residues" evidence="5">
    <location>
        <begin position="185"/>
        <end position="206"/>
    </location>
</feature>
<feature type="region of interest" description="Disordered" evidence="5">
    <location>
        <begin position="37"/>
        <end position="63"/>
    </location>
</feature>
<accession>A0A4U7B9R8</accession>
<dbReference type="SMART" id="SM00356">
    <property type="entry name" value="ZnF_C3H1"/>
    <property type="match status" value="1"/>
</dbReference>
<feature type="compositionally biased region" description="Polar residues" evidence="5">
    <location>
        <begin position="221"/>
        <end position="366"/>
    </location>
</feature>
<dbReference type="GO" id="GO:0008270">
    <property type="term" value="F:zinc ion binding"/>
    <property type="evidence" value="ECO:0007669"/>
    <property type="project" value="UniProtKB-KW"/>
</dbReference>
<feature type="compositionally biased region" description="Low complexity" evidence="5">
    <location>
        <begin position="471"/>
        <end position="498"/>
    </location>
</feature>
<keyword evidence="3 4" id="KW-0862">Zinc</keyword>
<dbReference type="EMBL" id="PTQR01000039">
    <property type="protein sequence ID" value="TKX24487.1"/>
    <property type="molecule type" value="Genomic_DNA"/>
</dbReference>
<evidence type="ECO:0000256" key="5">
    <source>
        <dbReference type="SAM" id="MobiDB-lite"/>
    </source>
</evidence>
<evidence type="ECO:0000313" key="7">
    <source>
        <dbReference type="EMBL" id="TKX24487.1"/>
    </source>
</evidence>
<dbReference type="SUPFAM" id="SSF90229">
    <property type="entry name" value="CCCH zinc finger"/>
    <property type="match status" value="1"/>
</dbReference>
<evidence type="ECO:0000256" key="2">
    <source>
        <dbReference type="ARBA" id="ARBA00022771"/>
    </source>
</evidence>
<name>A0A4U7B9R8_9PEZI</name>
<proteinExistence type="predicted"/>
<dbReference type="PANTHER" id="PTHR21099">
    <property type="entry name" value="RAD201"/>
    <property type="match status" value="1"/>
</dbReference>
<dbReference type="Gene3D" id="4.10.1000.10">
    <property type="entry name" value="Zinc finger, CCCH-type"/>
    <property type="match status" value="1"/>
</dbReference>
<keyword evidence="2 4" id="KW-0863">Zinc-finger</keyword>
<comment type="caution">
    <text evidence="7">The sequence shown here is derived from an EMBL/GenBank/DDBJ whole genome shotgun (WGS) entry which is preliminary data.</text>
</comment>
<feature type="domain" description="C3H1-type" evidence="6">
    <location>
        <begin position="10"/>
        <end position="37"/>
    </location>
</feature>